<dbReference type="GeneID" id="35442291"/>
<protein>
    <submittedName>
        <fullName evidence="1">Uncharacterized protein</fullName>
    </submittedName>
</protein>
<evidence type="ECO:0000313" key="1">
    <source>
        <dbReference type="EMBL" id="PHZ11470.1"/>
    </source>
</evidence>
<gene>
    <name evidence="1" type="ORF">RHIMIDRAFT_257705</name>
</gene>
<dbReference type="Proteomes" id="UP000242254">
    <property type="component" value="Unassembled WGS sequence"/>
</dbReference>
<reference evidence="1 2" key="1">
    <citation type="journal article" date="2016" name="Proc. Natl. Acad. Sci. U.S.A.">
        <title>Lipid metabolic changes in an early divergent fungus govern the establishment of a mutualistic symbiosis with endobacteria.</title>
        <authorList>
            <person name="Lastovetsky O.A."/>
            <person name="Gaspar M.L."/>
            <person name="Mondo S.J."/>
            <person name="LaButti K.M."/>
            <person name="Sandor L."/>
            <person name="Grigoriev I.V."/>
            <person name="Henry S.A."/>
            <person name="Pawlowska T.E."/>
        </authorList>
    </citation>
    <scope>NUCLEOTIDE SEQUENCE [LARGE SCALE GENOMIC DNA]</scope>
    <source>
        <strain evidence="1 2">ATCC 52813</strain>
    </source>
</reference>
<name>A0A2G4SRT1_RHIZD</name>
<organism evidence="1 2">
    <name type="scientific">Rhizopus microsporus ATCC 52813</name>
    <dbReference type="NCBI Taxonomy" id="1340429"/>
    <lineage>
        <taxon>Eukaryota</taxon>
        <taxon>Fungi</taxon>
        <taxon>Fungi incertae sedis</taxon>
        <taxon>Mucoromycota</taxon>
        <taxon>Mucoromycotina</taxon>
        <taxon>Mucoromycetes</taxon>
        <taxon>Mucorales</taxon>
        <taxon>Mucorineae</taxon>
        <taxon>Rhizopodaceae</taxon>
        <taxon>Rhizopus</taxon>
    </lineage>
</organism>
<evidence type="ECO:0000313" key="2">
    <source>
        <dbReference type="Proteomes" id="UP000242254"/>
    </source>
</evidence>
<proteinExistence type="predicted"/>
<accession>A0A2G4SRT1</accession>
<sequence length="55" mass="6406">MRCTSAGKADDLSNIEFAKNINKDKYHRSQKIALINSRTLLERLMSFRESDYTKP</sequence>
<dbReference type="EMBL" id="KZ303852">
    <property type="protein sequence ID" value="PHZ11470.1"/>
    <property type="molecule type" value="Genomic_DNA"/>
</dbReference>
<keyword evidence="2" id="KW-1185">Reference proteome</keyword>
<dbReference type="AlphaFoldDB" id="A0A2G4SRT1"/>
<dbReference type="RefSeq" id="XP_023465178.1">
    <property type="nucleotide sequence ID" value="XM_023611301.1"/>
</dbReference>